<reference evidence="8" key="1">
    <citation type="journal article" date="2014" name="Int. J. Syst. Evol. Microbiol.">
        <title>Complete genome sequence of Corynebacterium casei LMG S-19264T (=DSM 44701T), isolated from a smear-ripened cheese.</title>
        <authorList>
            <consortium name="US DOE Joint Genome Institute (JGI-PGF)"/>
            <person name="Walter F."/>
            <person name="Albersmeier A."/>
            <person name="Kalinowski J."/>
            <person name="Ruckert C."/>
        </authorList>
    </citation>
    <scope>NUCLEOTIDE SEQUENCE</scope>
    <source>
        <strain evidence="8">CGMCC 1.10998</strain>
    </source>
</reference>
<evidence type="ECO:0000256" key="1">
    <source>
        <dbReference type="ARBA" id="ARBA00004651"/>
    </source>
</evidence>
<evidence type="ECO:0000259" key="7">
    <source>
        <dbReference type="SMART" id="SM01049"/>
    </source>
</evidence>
<keyword evidence="2" id="KW-1003">Cell membrane</keyword>
<dbReference type="GO" id="GO:0005886">
    <property type="term" value="C:plasma membrane"/>
    <property type="evidence" value="ECO:0007669"/>
    <property type="project" value="UniProtKB-SubCell"/>
</dbReference>
<evidence type="ECO:0000256" key="3">
    <source>
        <dbReference type="ARBA" id="ARBA00022692"/>
    </source>
</evidence>
<evidence type="ECO:0000256" key="6">
    <source>
        <dbReference type="SAM" id="SignalP"/>
    </source>
</evidence>
<keyword evidence="6" id="KW-0732">Signal</keyword>
<sequence length="152" mass="16251">MKKIFALSLSALSLAASVAAHAEPASKDAAVALVDKAVANVKKKGVEAACKDFADPSGGYIQGELYVFVQDTQAKMICHATNAKMNGKDLSQLKDADGKQFAKAMSDLAVAKGTGWVDYQWVNPVTKELEPKSSYIKRVNDTVLLGVGIYRK</sequence>
<evidence type="ECO:0000256" key="4">
    <source>
        <dbReference type="ARBA" id="ARBA00022989"/>
    </source>
</evidence>
<reference evidence="8" key="2">
    <citation type="submission" date="2020-09" db="EMBL/GenBank/DDBJ databases">
        <authorList>
            <person name="Sun Q."/>
            <person name="Zhou Y."/>
        </authorList>
    </citation>
    <scope>NUCLEOTIDE SEQUENCE</scope>
    <source>
        <strain evidence="8">CGMCC 1.10998</strain>
    </source>
</reference>
<dbReference type="Proteomes" id="UP000637423">
    <property type="component" value="Unassembled WGS sequence"/>
</dbReference>
<dbReference type="RefSeq" id="WP_188569031.1">
    <property type="nucleotide sequence ID" value="NZ_BMED01000007.1"/>
</dbReference>
<dbReference type="EMBL" id="BMED01000007">
    <property type="protein sequence ID" value="GGC97734.1"/>
    <property type="molecule type" value="Genomic_DNA"/>
</dbReference>
<comment type="subcellular location">
    <subcellularLocation>
        <location evidence="1">Cell membrane</location>
        <topology evidence="1">Multi-pass membrane protein</topology>
    </subcellularLocation>
</comment>
<keyword evidence="5" id="KW-0472">Membrane</keyword>
<name>A0A916V0B5_9BURK</name>
<protein>
    <recommendedName>
        <fullName evidence="7">Single Cache domain-containing protein</fullName>
    </recommendedName>
</protein>
<accession>A0A916V0B5</accession>
<gene>
    <name evidence="8" type="ORF">GCM10011396_51610</name>
</gene>
<evidence type="ECO:0000313" key="8">
    <source>
        <dbReference type="EMBL" id="GGC97734.1"/>
    </source>
</evidence>
<comment type="caution">
    <text evidence="8">The sequence shown here is derived from an EMBL/GenBank/DDBJ whole genome shotgun (WGS) entry which is preliminary data.</text>
</comment>
<feature type="signal peptide" evidence="6">
    <location>
        <begin position="1"/>
        <end position="22"/>
    </location>
</feature>
<dbReference type="AlphaFoldDB" id="A0A916V0B5"/>
<dbReference type="InterPro" id="IPR033480">
    <property type="entry name" value="sCache_2"/>
</dbReference>
<proteinExistence type="predicted"/>
<dbReference type="Gene3D" id="3.30.450.20">
    <property type="entry name" value="PAS domain"/>
    <property type="match status" value="1"/>
</dbReference>
<keyword evidence="4" id="KW-1133">Transmembrane helix</keyword>
<dbReference type="SMART" id="SM01049">
    <property type="entry name" value="Cache_2"/>
    <property type="match status" value="1"/>
</dbReference>
<dbReference type="Pfam" id="PF08269">
    <property type="entry name" value="dCache_2"/>
    <property type="match status" value="1"/>
</dbReference>
<keyword evidence="9" id="KW-1185">Reference proteome</keyword>
<evidence type="ECO:0000256" key="5">
    <source>
        <dbReference type="ARBA" id="ARBA00023136"/>
    </source>
</evidence>
<dbReference type="InterPro" id="IPR004010">
    <property type="entry name" value="Double_Cache_2"/>
</dbReference>
<evidence type="ECO:0000256" key="2">
    <source>
        <dbReference type="ARBA" id="ARBA00022475"/>
    </source>
</evidence>
<keyword evidence="3" id="KW-0812">Transmembrane</keyword>
<feature type="chain" id="PRO_5036895701" description="Single Cache domain-containing protein" evidence="6">
    <location>
        <begin position="23"/>
        <end position="152"/>
    </location>
</feature>
<evidence type="ECO:0000313" key="9">
    <source>
        <dbReference type="Proteomes" id="UP000637423"/>
    </source>
</evidence>
<organism evidence="8 9">
    <name type="scientific">Undibacterium terreum</name>
    <dbReference type="NCBI Taxonomy" id="1224302"/>
    <lineage>
        <taxon>Bacteria</taxon>
        <taxon>Pseudomonadati</taxon>
        <taxon>Pseudomonadota</taxon>
        <taxon>Betaproteobacteria</taxon>
        <taxon>Burkholderiales</taxon>
        <taxon>Oxalobacteraceae</taxon>
        <taxon>Undibacterium</taxon>
    </lineage>
</organism>
<feature type="domain" description="Single Cache" evidence="7">
    <location>
        <begin position="19"/>
        <end position="103"/>
    </location>
</feature>